<evidence type="ECO:0000313" key="1">
    <source>
        <dbReference type="EMBL" id="SAL21645.1"/>
    </source>
</evidence>
<protein>
    <submittedName>
        <fullName evidence="1">Uncharacterized protein</fullName>
    </submittedName>
</protein>
<accession>A0A158FPE9</accession>
<dbReference type="Proteomes" id="UP000054893">
    <property type="component" value="Unassembled WGS sequence"/>
</dbReference>
<proteinExistence type="predicted"/>
<dbReference type="EMBL" id="FCOC02000003">
    <property type="protein sequence ID" value="SAL21645.1"/>
    <property type="molecule type" value="Genomic_DNA"/>
</dbReference>
<organism evidence="1 2">
    <name type="scientific">Caballeronia sordidicola</name>
    <name type="common">Burkholderia sordidicola</name>
    <dbReference type="NCBI Taxonomy" id="196367"/>
    <lineage>
        <taxon>Bacteria</taxon>
        <taxon>Pseudomonadati</taxon>
        <taxon>Pseudomonadota</taxon>
        <taxon>Betaproteobacteria</taxon>
        <taxon>Burkholderiales</taxon>
        <taxon>Burkholderiaceae</taxon>
        <taxon>Caballeronia</taxon>
    </lineage>
</organism>
<evidence type="ECO:0000313" key="2">
    <source>
        <dbReference type="Proteomes" id="UP000054893"/>
    </source>
</evidence>
<gene>
    <name evidence="1" type="ORF">AWB64_01606</name>
</gene>
<reference evidence="1 2" key="1">
    <citation type="submission" date="2016-01" db="EMBL/GenBank/DDBJ databases">
        <authorList>
            <person name="Oliw E.H."/>
        </authorList>
    </citation>
    <scope>NUCLEOTIDE SEQUENCE [LARGE SCALE GENOMIC DNA]</scope>
    <source>
        <strain evidence="1">LMG 22029</strain>
    </source>
</reference>
<dbReference type="AlphaFoldDB" id="A0A158FPE9"/>
<sequence>MRDCLAEIVGLCLGHAPFSPRIRTRKPPGQNLVRCSRIALPPHGCHCADNSTPSIKARTVARNAHDARDSFAPKNRGIQRLPHIAGTGHRALSIGGQRLRVRLTDVMKHVARERMMLSKPVRASRQIDGMSMSAEFNRDTGRLRILDGGTVIAEWSRLIHGSRSLPLPDTARGEHALTRKTLPW</sequence>
<name>A0A158FPE9_CABSO</name>